<protein>
    <submittedName>
        <fullName evidence="6">NTPase protein</fullName>
    </submittedName>
</protein>
<dbReference type="InterPro" id="IPR014015">
    <property type="entry name" value="Helicase_SF3_DNA-vir"/>
</dbReference>
<dbReference type="GO" id="GO:0016787">
    <property type="term" value="F:hydrolase activity"/>
    <property type="evidence" value="ECO:0007669"/>
    <property type="project" value="UniProtKB-KW"/>
</dbReference>
<dbReference type="InterPro" id="IPR004968">
    <property type="entry name" value="DNA_primase/NTPase_C"/>
</dbReference>
<dbReference type="Gene3D" id="3.40.50.300">
    <property type="entry name" value="P-loop containing nucleotide triphosphate hydrolases"/>
    <property type="match status" value="1"/>
</dbReference>
<dbReference type="InterPro" id="IPR027417">
    <property type="entry name" value="P-loop_NTPase"/>
</dbReference>
<dbReference type="PROSITE" id="PS51206">
    <property type="entry name" value="SF3_HELICASE_1"/>
    <property type="match status" value="1"/>
</dbReference>
<name>A0AAU7E286_9POXV</name>
<evidence type="ECO:0000259" key="5">
    <source>
        <dbReference type="PROSITE" id="PS51206"/>
    </source>
</evidence>
<accession>A0AAU7E286</accession>
<keyword evidence="2" id="KW-0378">Hydrolase</keyword>
<feature type="domain" description="SF3 helicase" evidence="5">
    <location>
        <begin position="480"/>
        <end position="642"/>
    </location>
</feature>
<dbReference type="PANTHER" id="PTHR35372:SF2">
    <property type="entry name" value="SF3 HELICASE DOMAIN-CONTAINING PROTEIN"/>
    <property type="match status" value="1"/>
</dbReference>
<evidence type="ECO:0000256" key="4">
    <source>
        <dbReference type="ARBA" id="ARBA00022840"/>
    </source>
</evidence>
<sequence length="788" mass="88749">MTKPADNDVIFILKQIGVSASARAAADLRFVESFVCDELSEYIESHPRCTLFESLRDEEACGNVRVFFDVDLPAALDEAVFVPVFKDFIVSLSGFVANFAVSECEVLGGAGKAKLVRCMRSEFSLTRSTNADKTSFHLLFLNLYTTLDTLIAMKKPLLEFIRRSSNMLVRAIDAAVFRRGATLRVVGTRKTRDCAHVHAPTPPHARIEDYLFTYVAFTDACHYFVYRRTAPPGLSRWDGNFISFSDAIKRVCQTLVNEVVNVGELTEDNFTDVPLVIDYITPCALCRKVSHKHPHHIAVANDAIRVFKSGNPHSCRVKVIPLEGNKLFTIAQRILEANVINITERGDHIVWLRNAWHFSSEESIITKLVLLMRDSLDPDCSPQLLCPRNRKVVESNLRDLLIDPVETDIFPEKLPFSNGVLDISDGTFSTGIDAKDFMCTVSTGYKLDENLHARDAVEDARRELEAIIDDIQPRTEENAENRALYEKVLSSCLCGTTKPCIFFFYGDTATGKSTTKRLLASALHGLLVETGQTILTDVLDKGPNPFVANMHLKRAVFCSELPDFSCAGSKKIRADNIKKLTEPCIVGRPCYSNKINNRNHATIIIDTNYRPVFDKVDNALMRRVGLVRFKTHFSNSAVPLSAQYDAVRPLDNTLDRKIQNHRFRFAFLHMLVEWYQKHHLPNLDIPATPDLIPDFRFHRTIGAVVVPSDSTHVKAMSWLAKMGYVLSDDGTVVMPAGLFQQRLAGHFNVRVYGHDIESFVQKHKKFASVSEEYLEYIFLEDLAESAEQ</sequence>
<dbReference type="Pfam" id="PF08706">
    <property type="entry name" value="D5_N"/>
    <property type="match status" value="1"/>
</dbReference>
<keyword evidence="1" id="KW-0547">Nucleotide-binding</keyword>
<keyword evidence="4" id="KW-0067">ATP-binding</keyword>
<evidence type="ECO:0000256" key="3">
    <source>
        <dbReference type="ARBA" id="ARBA00022806"/>
    </source>
</evidence>
<dbReference type="Pfam" id="PF03288">
    <property type="entry name" value="Pox_D5"/>
    <property type="match status" value="1"/>
</dbReference>
<dbReference type="SUPFAM" id="SSF52540">
    <property type="entry name" value="P-loop containing nucleoside triphosphate hydrolases"/>
    <property type="match status" value="1"/>
</dbReference>
<evidence type="ECO:0000256" key="1">
    <source>
        <dbReference type="ARBA" id="ARBA00022741"/>
    </source>
</evidence>
<dbReference type="PANTHER" id="PTHR35372">
    <property type="entry name" value="ATP BINDING PROTEIN-RELATED"/>
    <property type="match status" value="1"/>
</dbReference>
<keyword evidence="3" id="KW-0347">Helicase</keyword>
<dbReference type="InterPro" id="IPR014818">
    <property type="entry name" value="Phage/plasmid_primase_P4_C"/>
</dbReference>
<evidence type="ECO:0000313" key="6">
    <source>
        <dbReference type="EMBL" id="XBH23828.1"/>
    </source>
</evidence>
<proteinExistence type="predicted"/>
<reference evidence="6" key="2">
    <citation type="submission" date="2024-02" db="EMBL/GenBank/DDBJ databases">
        <authorList>
            <person name="Hu B."/>
        </authorList>
    </citation>
    <scope>NUCLEOTIDE SEQUENCE</scope>
    <source>
        <strain evidence="6">1A/Uganda/UGR70/2019</strain>
    </source>
</reference>
<evidence type="ECO:0000256" key="2">
    <source>
        <dbReference type="ARBA" id="ARBA00022801"/>
    </source>
</evidence>
<dbReference type="GO" id="GO:0004386">
    <property type="term" value="F:helicase activity"/>
    <property type="evidence" value="ECO:0007669"/>
    <property type="project" value="UniProtKB-KW"/>
</dbReference>
<organism evidence="6">
    <name type="scientific">Rousettus bat poxvirus</name>
    <dbReference type="NCBI Taxonomy" id="3141933"/>
    <lineage>
        <taxon>Viruses</taxon>
        <taxon>Varidnaviria</taxon>
        <taxon>Bamfordvirae</taxon>
        <taxon>Nucleocytoviricota</taxon>
        <taxon>Pokkesviricetes</taxon>
        <taxon>Chitovirales</taxon>
        <taxon>Poxviridae</taxon>
    </lineage>
</organism>
<dbReference type="GO" id="GO:0005524">
    <property type="term" value="F:ATP binding"/>
    <property type="evidence" value="ECO:0007669"/>
    <property type="project" value="UniProtKB-KW"/>
</dbReference>
<dbReference type="InterPro" id="IPR051620">
    <property type="entry name" value="ORF904-like_C"/>
</dbReference>
<dbReference type="EMBL" id="PP711852">
    <property type="protein sequence ID" value="XBH23828.1"/>
    <property type="molecule type" value="Genomic_DNA"/>
</dbReference>
<reference evidence="6" key="1">
    <citation type="journal article" date="2024" name="Microbiome">
        <title>Substantial viral diversity in bats and rodents from East Africa: insights into evolution, recombination, and cocirculation.</title>
        <authorList>
            <person name="Wang D."/>
            <person name="Yang X."/>
            <person name="Ren Z."/>
            <person name="Hu B."/>
            <person name="Zhao H."/>
            <person name="Yang K."/>
            <person name="Shi P."/>
            <person name="Zhang Z."/>
            <person name="Feng Q."/>
            <person name="Nawenja C.V."/>
            <person name="Obanda V."/>
            <person name="Robert K."/>
            <person name="Nalikka B."/>
            <person name="Waruhiu C.N."/>
            <person name="Ochola G.O."/>
            <person name="Onyuok S.O."/>
            <person name="Ochieng H."/>
            <person name="Li B."/>
            <person name="Zhu Y."/>
            <person name="Si H."/>
            <person name="Yin J."/>
            <person name="Kristiansen K."/>
            <person name="Jin X."/>
            <person name="Xu X."/>
            <person name="Xiao M."/>
            <person name="Agwanda B."/>
            <person name="Ommeh S."/>
            <person name="Li J."/>
            <person name="Shi Z.L."/>
        </authorList>
    </citation>
    <scope>NUCLEOTIDE SEQUENCE</scope>
    <source>
        <strain evidence="6">1A/Uganda/UGR70/2019</strain>
    </source>
</reference>